<comment type="catalytic activity">
    <reaction evidence="6">
        <text>guanosine(2069) in 23S rRNA + S-adenosyl-L-methionine = N(2)-methylguanosine(2069) in 23S rRNA + S-adenosyl-L-homocysteine + H(+)</text>
        <dbReference type="Rhea" id="RHEA:43772"/>
        <dbReference type="Rhea" id="RHEA-COMP:10688"/>
        <dbReference type="Rhea" id="RHEA-COMP:10689"/>
        <dbReference type="ChEBI" id="CHEBI:15378"/>
        <dbReference type="ChEBI" id="CHEBI:57856"/>
        <dbReference type="ChEBI" id="CHEBI:59789"/>
        <dbReference type="ChEBI" id="CHEBI:74269"/>
        <dbReference type="ChEBI" id="CHEBI:74481"/>
        <dbReference type="EC" id="2.1.1.264"/>
    </reaction>
</comment>
<dbReference type="EC" id="2.1.1.264" evidence="6"/>
<dbReference type="PANTHER" id="PTHR47313">
    <property type="entry name" value="RIBOSOMAL RNA LARGE SUBUNIT METHYLTRANSFERASE K/L"/>
    <property type="match status" value="1"/>
</dbReference>
<reference evidence="10" key="1">
    <citation type="journal article" date="2019" name="Int. J. Syst. Evol. Microbiol.">
        <title>The Global Catalogue of Microorganisms (GCM) 10K type strain sequencing project: providing services to taxonomists for standard genome sequencing and annotation.</title>
        <authorList>
            <consortium name="The Broad Institute Genomics Platform"/>
            <consortium name="The Broad Institute Genome Sequencing Center for Infectious Disease"/>
            <person name="Wu L."/>
            <person name="Ma J."/>
        </authorList>
    </citation>
    <scope>NUCLEOTIDE SEQUENCE [LARGE SCALE GENOMIC DNA]</scope>
    <source>
        <strain evidence="10">CECT 7698</strain>
    </source>
</reference>
<evidence type="ECO:0000313" key="10">
    <source>
        <dbReference type="Proteomes" id="UP001595579"/>
    </source>
</evidence>
<comment type="catalytic activity">
    <reaction evidence="6">
        <text>guanosine(2445) in 23S rRNA + S-adenosyl-L-methionine = N(2)-methylguanosine(2445) in 23S rRNA + S-adenosyl-L-homocysteine + H(+)</text>
        <dbReference type="Rhea" id="RHEA:42740"/>
        <dbReference type="Rhea" id="RHEA-COMP:10215"/>
        <dbReference type="Rhea" id="RHEA-COMP:10216"/>
        <dbReference type="ChEBI" id="CHEBI:15378"/>
        <dbReference type="ChEBI" id="CHEBI:57856"/>
        <dbReference type="ChEBI" id="CHEBI:59789"/>
        <dbReference type="ChEBI" id="CHEBI:74269"/>
        <dbReference type="ChEBI" id="CHEBI:74481"/>
        <dbReference type="EC" id="2.1.1.173"/>
    </reaction>
</comment>
<dbReference type="InterPro" id="IPR019614">
    <property type="entry name" value="SAM-dep_methyl-trfase"/>
</dbReference>
<keyword evidence="1 6" id="KW-0963">Cytoplasm</keyword>
<dbReference type="HAMAP" id="MF_01858">
    <property type="entry name" value="23SrRNA_methyltr_KL"/>
    <property type="match status" value="1"/>
</dbReference>
<dbReference type="CDD" id="cd11715">
    <property type="entry name" value="THUMP_AdoMetMT"/>
    <property type="match status" value="1"/>
</dbReference>
<comment type="subcellular location">
    <subcellularLocation>
        <location evidence="6">Cytoplasm</location>
    </subcellularLocation>
</comment>
<evidence type="ECO:0000259" key="8">
    <source>
        <dbReference type="PROSITE" id="PS51165"/>
    </source>
</evidence>
<dbReference type="InterPro" id="IPR017244">
    <property type="entry name" value="23SrRNA_methyltr_KL"/>
</dbReference>
<dbReference type="SMART" id="SM00981">
    <property type="entry name" value="THUMP"/>
    <property type="match status" value="1"/>
</dbReference>
<dbReference type="EC" id="2.1.1.173" evidence="6"/>
<evidence type="ECO:0000256" key="7">
    <source>
        <dbReference type="PROSITE-ProRule" id="PRU00529"/>
    </source>
</evidence>
<dbReference type="InterPro" id="IPR002052">
    <property type="entry name" value="DNA_methylase_N6_adenine_CS"/>
</dbReference>
<evidence type="ECO:0000256" key="4">
    <source>
        <dbReference type="ARBA" id="ARBA00022679"/>
    </source>
</evidence>
<dbReference type="InterPro" id="IPR029063">
    <property type="entry name" value="SAM-dependent_MTases_sf"/>
</dbReference>
<comment type="similarity">
    <text evidence="6">Belongs to the methyltransferase superfamily. RlmKL family.</text>
</comment>
<dbReference type="Pfam" id="PF22020">
    <property type="entry name" value="RlmL_1st"/>
    <property type="match status" value="1"/>
</dbReference>
<dbReference type="InterPro" id="IPR054170">
    <property type="entry name" value="RlmL_1st"/>
</dbReference>
<dbReference type="NCBIfam" id="NF008748">
    <property type="entry name" value="PRK11783.1"/>
    <property type="match status" value="1"/>
</dbReference>
<evidence type="ECO:0000256" key="5">
    <source>
        <dbReference type="ARBA" id="ARBA00022691"/>
    </source>
</evidence>
<evidence type="ECO:0000256" key="6">
    <source>
        <dbReference type="HAMAP-Rule" id="MF_01858"/>
    </source>
</evidence>
<dbReference type="InterPro" id="IPR000241">
    <property type="entry name" value="RlmKL-like_Mtase"/>
</dbReference>
<evidence type="ECO:0000256" key="3">
    <source>
        <dbReference type="ARBA" id="ARBA00022603"/>
    </source>
</evidence>
<dbReference type="Pfam" id="PF10672">
    <property type="entry name" value="Methyltrans_SAM"/>
    <property type="match status" value="1"/>
</dbReference>
<dbReference type="EMBL" id="JBHRUG010000002">
    <property type="protein sequence ID" value="MFC3282452.1"/>
    <property type="molecule type" value="Genomic_DNA"/>
</dbReference>
<dbReference type="Proteomes" id="UP001595579">
    <property type="component" value="Unassembled WGS sequence"/>
</dbReference>
<dbReference type="Gene3D" id="3.40.50.150">
    <property type="entry name" value="Vaccinia Virus protein VP39"/>
    <property type="match status" value="2"/>
</dbReference>
<keyword evidence="10" id="KW-1185">Reference proteome</keyword>
<gene>
    <name evidence="9" type="primary">rlmKL</name>
    <name evidence="6" type="synonym">rlmL</name>
    <name evidence="9" type="ORF">ACFOEV_02355</name>
</gene>
<organism evidence="9 10">
    <name type="scientific">Litchfieldella rifensis</name>
    <dbReference type="NCBI Taxonomy" id="762643"/>
    <lineage>
        <taxon>Bacteria</taxon>
        <taxon>Pseudomonadati</taxon>
        <taxon>Pseudomonadota</taxon>
        <taxon>Gammaproteobacteria</taxon>
        <taxon>Oceanospirillales</taxon>
        <taxon>Halomonadaceae</taxon>
        <taxon>Litchfieldella</taxon>
    </lineage>
</organism>
<dbReference type="Pfam" id="PF01170">
    <property type="entry name" value="UPF0020"/>
    <property type="match status" value="1"/>
</dbReference>
<dbReference type="SUPFAM" id="SSF53335">
    <property type="entry name" value="S-adenosyl-L-methionine-dependent methyltransferases"/>
    <property type="match status" value="2"/>
</dbReference>
<name>A0ABV7LIW6_9GAMM</name>
<dbReference type="Gene3D" id="3.30.2130.30">
    <property type="match status" value="1"/>
</dbReference>
<feature type="domain" description="THUMP" evidence="8">
    <location>
        <begin position="51"/>
        <end position="163"/>
    </location>
</feature>
<evidence type="ECO:0000313" key="9">
    <source>
        <dbReference type="EMBL" id="MFC3282452.1"/>
    </source>
</evidence>
<dbReference type="RefSeq" id="WP_386771210.1">
    <property type="nucleotide sequence ID" value="NZ_JBHRUG010000002.1"/>
</dbReference>
<protein>
    <recommendedName>
        <fullName evidence="6">Ribosomal RNA large subunit methyltransferase K/L</fullName>
    </recommendedName>
    <domain>
        <recommendedName>
            <fullName evidence="6">23S rRNA m2G2445 methyltransferase</fullName>
            <ecNumber evidence="6">2.1.1.173</ecNumber>
        </recommendedName>
        <alternativeName>
            <fullName evidence="6">rRNA (guanine-N(2)-)-methyltransferase RlmL</fullName>
        </alternativeName>
    </domain>
    <domain>
        <recommendedName>
            <fullName evidence="6">23S rRNA m7G2069 methyltransferase</fullName>
            <ecNumber evidence="6">2.1.1.264</ecNumber>
        </recommendedName>
        <alternativeName>
            <fullName evidence="6">rRNA (guanine-N(7)-)-methyltransferase RlmK</fullName>
        </alternativeName>
    </domain>
</protein>
<keyword evidence="3 6" id="KW-0489">Methyltransferase</keyword>
<evidence type="ECO:0000256" key="2">
    <source>
        <dbReference type="ARBA" id="ARBA00022552"/>
    </source>
</evidence>
<comment type="caution">
    <text evidence="9">The sequence shown here is derived from an EMBL/GenBank/DDBJ whole genome shotgun (WGS) entry which is preliminary data.</text>
</comment>
<dbReference type="InterPro" id="IPR004114">
    <property type="entry name" value="THUMP_dom"/>
</dbReference>
<dbReference type="PROSITE" id="PS00092">
    <property type="entry name" value="N6_MTASE"/>
    <property type="match status" value="1"/>
</dbReference>
<keyword evidence="2 6" id="KW-0698">rRNA processing</keyword>
<keyword evidence="7" id="KW-0694">RNA-binding</keyword>
<dbReference type="PANTHER" id="PTHR47313:SF1">
    <property type="entry name" value="RIBOSOMAL RNA LARGE SUBUNIT METHYLTRANSFERASE K_L"/>
    <property type="match status" value="1"/>
</dbReference>
<keyword evidence="4 6" id="KW-0808">Transferase</keyword>
<sequence>MSDVQPSDSMNFFATCPKGIEALLAAELEVLGGTVTKTTVAGVHFEASLEVGYRACLWSRLANRLVLCLFREDGIDHPEQVKTVTQTIDWRDHLPPDATLAVDFHGQSEQIRHTRFGAQTVKDGVVDSLRTAGRERPSVDIGNPDLRLYAHLHRGRLTLGIDLSGESLHKRGYRRELGHAPLKENLAAALLVRAGWPARAKAGEALIDPLCGAGTLPIEAALMAADIAPNLPRERFGFHGWAGHDPVLWRDLKREAEARASIGRKRCKARLYGFDQSPQAIAAAKANAMRAGIPALVEFKGASVGQLQRPEALASDVNGLLITNPPYGERLGELPALVPLYADLGARVQQQFPGWRLALFTGNPDLGHRTGLRAAKQYAFKNGPLDCKLLLIDIPETAGEQDAETAQEAPPSRPARSEGAQMFANRLEKNRKRLKKWLERSGESCYRLYDADMPEYALAIDVYGERVHVQEYAPPKSVDAAQAQRRLLDALGVIPEVLGVRAEHVHFKQRERQAGKAQYQKQAASGERFQVREGRARLWVNLRDYLDTGLFLDHRPVRRLLAELAPGTRFLNLFCYTGTATVQAALGTEEKGGASDSVSVDLSNTYLDWARDNIALNRLDPSRHRVVRDDCLRWLETAGSEFDLIFLDPPTFSNSKRMEATLDIQRDHGRLVELTMARLARGGTLVFSNNQRRFTLDPVLAERYRVEDISARTFDPDFQRRPDLHHCFLIRHREAK</sequence>
<dbReference type="PROSITE" id="PS51165">
    <property type="entry name" value="THUMP"/>
    <property type="match status" value="1"/>
</dbReference>
<dbReference type="GO" id="GO:0052915">
    <property type="term" value="F:23S rRNA (guanine(2445)-N(2))-methyltransferase activity"/>
    <property type="evidence" value="ECO:0007669"/>
    <property type="project" value="UniProtKB-EC"/>
</dbReference>
<proteinExistence type="inferred from homology"/>
<comment type="function">
    <text evidence="6">Specifically methylates the guanine in position 2445 (m2G2445) and the guanine in position 2069 (m7G2069) of 23S rRNA.</text>
</comment>
<dbReference type="CDD" id="cd02440">
    <property type="entry name" value="AdoMet_MTases"/>
    <property type="match status" value="1"/>
</dbReference>
<accession>A0ABV7LIW6</accession>
<evidence type="ECO:0000256" key="1">
    <source>
        <dbReference type="ARBA" id="ARBA00022490"/>
    </source>
</evidence>
<dbReference type="Gene3D" id="3.30.750.80">
    <property type="entry name" value="RNA methyltransferase domain (HRMD) like"/>
    <property type="match status" value="1"/>
</dbReference>
<keyword evidence="5 6" id="KW-0949">S-adenosyl-L-methionine</keyword>
<dbReference type="PIRSF" id="PIRSF037618">
    <property type="entry name" value="RNA_Mtase_bacteria_prd"/>
    <property type="match status" value="1"/>
</dbReference>
<dbReference type="Pfam" id="PF02926">
    <property type="entry name" value="THUMP"/>
    <property type="match status" value="1"/>
</dbReference>